<accession>A0A3Q8CHZ4</accession>
<evidence type="ECO:0000313" key="1">
    <source>
        <dbReference type="EMBL" id="AUG84665.1"/>
    </source>
</evidence>
<sequence>MIIRIEVPNKLLIEHFKDTLNKIGQVCLRDYYGNPKSIYVSSDTCLQLHTGFSYYSPFGAYRVIEDNSKESEQRSIVTVTISDRSYRDNLYNYWVKGKTTVKLDDFLNKISSNSQDSTDTRIEEDYPKYFVELTFEIPYGGKKLYSKFWSFPNGLKLSLSDRTRIALEHDIGEELSNSDYPELIQLGDDEDFNEVLDIQLYYDKDCKKFSNVIAHWPVESISEYLVESKLHKSLLVMLKGHDGSWFPSHGKTKLDSEDLEYILRNYPKIDSTFKLTFNIMSNEKYGGPNRVNKFIKNRKEIMIADSQHYVEEMTGYTEDDGKIYAEPSLISDLMFY</sequence>
<reference evidence="1 2" key="1">
    <citation type="submission" date="2017-11" db="EMBL/GenBank/DDBJ databases">
        <title>Isolation and Characterization of phages of Lactobacillus pentosus and plantarum.</title>
        <authorList>
            <person name="Qi R."/>
            <person name="Yu M."/>
            <person name="Tang T."/>
            <person name="Qiao X."/>
            <person name="Li Y."/>
        </authorList>
    </citation>
    <scope>NUCLEOTIDE SEQUENCE [LARGE SCALE GENOMIC DNA]</scope>
</reference>
<name>A0A3Q8CHZ4_9CAUD</name>
<dbReference type="EMBL" id="MG557979">
    <property type="protein sequence ID" value="AUG84665.1"/>
    <property type="molecule type" value="Genomic_DNA"/>
</dbReference>
<dbReference type="Proteomes" id="UP000273025">
    <property type="component" value="Segment"/>
</dbReference>
<evidence type="ECO:0000313" key="2">
    <source>
        <dbReference type="Proteomes" id="UP000273025"/>
    </source>
</evidence>
<proteinExistence type="predicted"/>
<keyword evidence="2" id="KW-1185">Reference proteome</keyword>
<gene>
    <name evidence="1" type="ORF">Lpa804_61</name>
</gene>
<protein>
    <submittedName>
        <fullName evidence="1">Uncharacterized protein</fullName>
    </submittedName>
</protein>
<organism evidence="1 2">
    <name type="scientific">Lactobacillus phage Lpa804</name>
    <dbReference type="NCBI Taxonomy" id="2059850"/>
    <lineage>
        <taxon>Viruses</taxon>
        <taxon>Duplodnaviria</taxon>
        <taxon>Heunggongvirae</taxon>
        <taxon>Uroviricota</taxon>
        <taxon>Caudoviricetes</taxon>
        <taxon>Herelleviridae</taxon>
        <taxon>Harbinvirus</taxon>
        <taxon>Harbinvirus Lpa804</taxon>
    </lineage>
</organism>